<proteinExistence type="predicted"/>
<organism evidence="1 2">
    <name type="scientific">Phocoenobacter skyensis</name>
    <dbReference type="NCBI Taxonomy" id="97481"/>
    <lineage>
        <taxon>Bacteria</taxon>
        <taxon>Pseudomonadati</taxon>
        <taxon>Pseudomonadota</taxon>
        <taxon>Gammaproteobacteria</taxon>
        <taxon>Pasteurellales</taxon>
        <taxon>Pasteurellaceae</taxon>
        <taxon>Phocoenobacter</taxon>
    </lineage>
</organism>
<evidence type="ECO:0000313" key="2">
    <source>
        <dbReference type="Proteomes" id="UP001231736"/>
    </source>
</evidence>
<comment type="caution">
    <text evidence="1">The sequence shown here is derived from an EMBL/GenBank/DDBJ whole genome shotgun (WGS) entry which is preliminary data.</text>
</comment>
<dbReference type="RefSeq" id="WP_306375485.1">
    <property type="nucleotide sequence ID" value="NZ_JASAYT010000040.1"/>
</dbReference>
<dbReference type="EMBL" id="JASAYT010000040">
    <property type="protein sequence ID" value="MDP8175791.1"/>
    <property type="molecule type" value="Genomic_DNA"/>
</dbReference>
<dbReference type="AlphaFoldDB" id="A0AAJ6NFN6"/>
<reference evidence="1" key="1">
    <citation type="journal article" date="2023" name="Front. Microbiol.">
        <title>Phylogeography and host specificity of Pasteurellaceae pathogenic to sea-farmed fish in the north-east Atlantic.</title>
        <authorList>
            <person name="Gulla S."/>
            <person name="Colquhoun D.J."/>
            <person name="Olsen A.B."/>
            <person name="Spilsberg B."/>
            <person name="Lagesen K."/>
            <person name="Aakesson C.P."/>
            <person name="Strom S."/>
            <person name="Manji F."/>
            <person name="Birkbeck T.H."/>
            <person name="Nilsen H.K."/>
        </authorList>
    </citation>
    <scope>NUCLEOTIDE SEQUENCE</scope>
    <source>
        <strain evidence="1">98B1</strain>
    </source>
</reference>
<accession>A0AAJ6NFN6</accession>
<protein>
    <submittedName>
        <fullName evidence="1">Uncharacterized protein</fullName>
    </submittedName>
</protein>
<gene>
    <name evidence="1" type="ORF">QJU97_10040</name>
</gene>
<name>A0AAJ6NFN6_9PAST</name>
<dbReference type="Proteomes" id="UP001231736">
    <property type="component" value="Unassembled WGS sequence"/>
</dbReference>
<evidence type="ECO:0000313" key="1">
    <source>
        <dbReference type="EMBL" id="MDP8175791.1"/>
    </source>
</evidence>
<sequence>MIDYYAVENFSEITEVELINAFDNKKIIHSGSLAIYNGYFGKPADMIFYLEHISLFSEGINFKFGNHKITIFDPEGIVINERIICIKKCSNLIWYVNDAIYGETIPKLYENSKKLKNLLYQFNKEKEAFIFYSW</sequence>